<feature type="transmembrane region" description="Helical" evidence="14">
    <location>
        <begin position="3953"/>
        <end position="3976"/>
    </location>
</feature>
<keyword evidence="7" id="KW-0833">Ubl conjugation pathway</keyword>
<evidence type="ECO:0000256" key="9">
    <source>
        <dbReference type="ARBA" id="ARBA00022807"/>
    </source>
</evidence>
<keyword evidence="6 14" id="KW-0812">Transmembrane</keyword>
<dbReference type="Pfam" id="PF03381">
    <property type="entry name" value="CDC50"/>
    <property type="match status" value="1"/>
</dbReference>
<evidence type="ECO:0000313" key="17">
    <source>
        <dbReference type="EMBL" id="KAF4662082.1"/>
    </source>
</evidence>
<evidence type="ECO:0000256" key="2">
    <source>
        <dbReference type="ARBA" id="ARBA00004370"/>
    </source>
</evidence>
<keyword evidence="11 14" id="KW-0472">Membrane</keyword>
<dbReference type="InterPro" id="IPR005045">
    <property type="entry name" value="CDC50/LEM3_fam"/>
</dbReference>
<dbReference type="GO" id="GO:0070530">
    <property type="term" value="F:K63-linked polyubiquitin modification-dependent protein binding"/>
    <property type="evidence" value="ECO:0007669"/>
    <property type="project" value="TreeGrafter"/>
</dbReference>
<evidence type="ECO:0000256" key="11">
    <source>
        <dbReference type="ARBA" id="ARBA00023136"/>
    </source>
</evidence>
<dbReference type="GO" id="GO:0016020">
    <property type="term" value="C:membrane"/>
    <property type="evidence" value="ECO:0007669"/>
    <property type="project" value="UniProtKB-SubCell"/>
</dbReference>
<comment type="similarity">
    <text evidence="3">Belongs to the CDC50/LEM3 family.</text>
</comment>
<dbReference type="GO" id="GO:0005634">
    <property type="term" value="C:nucleus"/>
    <property type="evidence" value="ECO:0007669"/>
    <property type="project" value="TreeGrafter"/>
</dbReference>
<dbReference type="InterPro" id="IPR051346">
    <property type="entry name" value="OTU_Deubiquitinase"/>
</dbReference>
<dbReference type="Pfam" id="PF06101">
    <property type="entry name" value="Vps62"/>
    <property type="match status" value="1"/>
</dbReference>
<feature type="coiled-coil region" evidence="12">
    <location>
        <begin position="2217"/>
        <end position="2244"/>
    </location>
</feature>
<dbReference type="InterPro" id="IPR009291">
    <property type="entry name" value="Vps62"/>
</dbReference>
<evidence type="ECO:0000256" key="14">
    <source>
        <dbReference type="SAM" id="Phobius"/>
    </source>
</evidence>
<evidence type="ECO:0000256" key="12">
    <source>
        <dbReference type="SAM" id="Coils"/>
    </source>
</evidence>
<dbReference type="Proteomes" id="UP000572268">
    <property type="component" value="Unassembled WGS sequence"/>
</dbReference>
<dbReference type="Gene3D" id="3.40.50.300">
    <property type="entry name" value="P-loop containing nucleotide triphosphate hydrolases"/>
    <property type="match status" value="1"/>
</dbReference>
<evidence type="ECO:0000256" key="8">
    <source>
        <dbReference type="ARBA" id="ARBA00022801"/>
    </source>
</evidence>
<evidence type="ECO:0000256" key="13">
    <source>
        <dbReference type="SAM" id="MobiDB-lite"/>
    </source>
</evidence>
<dbReference type="InterPro" id="IPR027417">
    <property type="entry name" value="P-loop_NTPase"/>
</dbReference>
<evidence type="ECO:0000313" key="18">
    <source>
        <dbReference type="Proteomes" id="UP000572268"/>
    </source>
</evidence>
<feature type="region of interest" description="Disordered" evidence="13">
    <location>
        <begin position="3211"/>
        <end position="3238"/>
    </location>
</feature>
<keyword evidence="8" id="KW-0378">Hydrolase</keyword>
<feature type="domain" description="DUF3645" evidence="16">
    <location>
        <begin position="2670"/>
        <end position="2701"/>
    </location>
</feature>
<accession>A0A7J6LS08</accession>
<proteinExistence type="inferred from homology"/>
<name>A0A7J6LS08_PEROL</name>
<dbReference type="Pfam" id="PF12359">
    <property type="entry name" value="DUF3645"/>
    <property type="match status" value="1"/>
</dbReference>
<dbReference type="Pfam" id="PF12340">
    <property type="entry name" value="DUF3638"/>
    <property type="match status" value="1"/>
</dbReference>
<reference evidence="17 18" key="1">
    <citation type="submission" date="2020-04" db="EMBL/GenBank/DDBJ databases">
        <title>Perkinsus olseni comparative genomics.</title>
        <authorList>
            <person name="Bogema D.R."/>
        </authorList>
    </citation>
    <scope>NUCLEOTIDE SEQUENCE [LARGE SCALE GENOMIC DNA]</scope>
    <source>
        <strain evidence="17">ATCC PRA-31</strain>
    </source>
</reference>
<evidence type="ECO:0000256" key="1">
    <source>
        <dbReference type="ARBA" id="ARBA00000707"/>
    </source>
</evidence>
<dbReference type="GO" id="GO:0005737">
    <property type="term" value="C:cytoplasm"/>
    <property type="evidence" value="ECO:0007669"/>
    <property type="project" value="TreeGrafter"/>
</dbReference>
<sequence length="4322" mass="479966">MMDLPENVTADASTPSAAESLAHSPFMDAVLTDLLCDASIPLASSSDDENGGSKGERELVEFMWLSVHQIIGASTPKRSAKELVDRATSAAEKSKRKLTHKAENRLIHSAASEYGMDGCLPEDVWPAPELGPERLSALESGFVTESSEALLLERGMKIPKISAVRVGAAQPREVLMDELSESAETGTVEGMQGTLGIFSMVLGRITGVPQSVKNVFAAACSVCRTLPRPVPKKASPEVRRGAYQSVLELVISVTAKVRQLAVGQIVMIPAGFPGRMVLILVRAVSDQKCQVAVACCGGKALRYFPVYHDGLGEQRLNPLIFNDVPRERVEVTTFWIELFKQLLVPEKKSGGAKFVFGTLLPFLNDTPIEGQMNKYPGMVEFASWLHPAIGGDNSCAITCTAALYTILRWLPSPEGFDESTAAWTAFVSTRECVLSLLPGKTLMGMTQRTRRLLCRGLAWYAAEHKKVFPNSRSSPFIAHETSKIEAAIEATLACPDESQQQWRPPSLPDGSIQYSEVNTEFPWFDRLSRIEDEDGLAGPARPPAIVIPVDLCSLQSERIRSVAQLRDFLYNAVTSIALLQNQSEEIPQAQQTSFSLIASAMCRVVPLPTDEEFWRLPELRVEANRSFLLHYTHLLTRHFAAAAFSIDCRSDRASDAVRLVTATMLVVLTDRLCRIVSTDTPSLFAKHYSGKADGPVLPFVLDPGVFGEESSFSLLLWPELCSARAAALEYFQGLQSVVVEGQKERQTLFKFDVSGVKVGPAETQLIEQLGLKLGIGASCREYVPELLTGERSDVLDHCPELAWLRDVVFLSKIVLNSNGEKLPSPSAKGYRSSDARLQWRVDKGKVMVGGFGMKNLEQCAGYNTGVETGKGRMRRMIFQWKRKGKCRSVPSMADPSTLCDDDEEIHSEEDVLYLKHLPDFDGALSPSQVERVLAILTAPYVRIPLLLAFFSDRDRCAALANPRLQMVLDAALYEPGRWTSAPPSSEKFKIPGPVENTYTRDGLLMNELLHCPKQIAVAVGDLVDAAAERDTGRDTAPSQRCILYAARLVSRVCIYVEHAKEWYGEEIDRGEMEECLSILRSKLTGKIWRIVSRWCESSMRKRKYEDANSAHAHLLLLAAARSSCEMDEEEVRVVYGAVLKAQVYLSMHHRWSKPEVPSGVLGGIYNVEVMNTFTLFRRPIYLRLKADGAWAGSLLEDVVKMVSNSDSESPTNRHWTEQGGLPGVFVPQSESSEGDRGEDSGKKEGYAAWLLRVTQPPALTVNVNLGRFTLKQHQPGTLPEWALQFPDFFEVFGEGTTAESVQVAQVETSQFREWYRVVGSRHDLQRWTVDPKWSPGALGGKKLSSQHWARQLLAELPTWTDFIPKNLRLHEEAASGDWCLLSGLCDQGSPRDVVVVSRPSPLVMVFDVVGHGRQPYRQLVWCSDESASLAGRIDGDAPASTLDDRALVVGSKLSAYAGPREVDDVVPQESLVITRSVSDERGVEKFVPGRFFRGLLPEQLLEKYIFWQQQSGAHKGWLVGELRRPEPNRPPTVLTVEFGDDDKHRSHARVYRQIVGSQEPPLELLNLSLAAGDSDVASLAALCSRLEGMSHVLAWGRADKVELVEFPRLQLTFKNHEGKLVSDQHEHYWLARRGDVISASTEALLKEFIGATALLCGDYGTRAILCSAGLSAGRAAVGGEVVLFEHSASPVCGHFVYPQHVSGQFVSPPDQSAAVHLLCMKWLAGLYADAADMIMNIFTDEATVGQISIFGRSDFLNDTHVDACALKMRLTAALLPFIDDCDTVFPWGIPDLVHNYVSKLRYVAAGAVVSLEDELAVLETIAVGTGSPEVENRRKILRGTSLDAAFVDVNLAFNHGDGWCSSGGRGDVDGVLTSTLSSWTKLGGYSKSTGESSEISGADAVAYLVENDTLHFMFIYEVFAGALSFKAWNEDDPHTVAACLSRTCVRGSDGLALVLRTLSDSPSADVQRVLPPLPKLSKFDILGQQKSKWLREVGGAISKLPMPPHFASPWRAKTSVPCPRPWMCAPFVESFDRDQREFHCDEVSSAFAERPLGDIVRGACLVRTGSGVEANPATQHLGKVEELLDDIGGHQACRSPLSRKWVARMKADVESFRQIEEEKESYFLTQGVEGVVEQARTRLREDGQLLDGLIRRATELANATVGSRERVEMVSGQEVSVNFCTLIRLFVTEDGAGILRQLKSGDAELDPEAAFNVVAQAMFVASRIEQLRRVLESAERAKGKGDEKTLSELCARRMYCGPVVNGRFAYDPRLLTCEFLFGILLRQGQVELLNKFTKAVADDEPMVHQMIMGAGKTTVLLPLLGLLFRSRQKLVVCCVTASLLEFTREVLRGRYSSPAIAASVITLDFGRSDSCDGKFLRKVLTAQRRQAVVVTTPQTLKSVALKWAELRQRLVDDDILKANTSAGRKGKRFFKKLIGRHSADERLEPLSTAERSEIEGEIDRCLKVLDVFQAGVILMDEVDLLLHPLKSELRWPLGEKRPLDMTEPMSEESPEDSAGLRWKLAWHIISVLLEDIETLGFANLKDALDVAGSIKETLRRGREGEWLSDRPHLLLHDRGCYEQQLLPWLCKWTLIWLRFHSVALQVTDSALAAFLNGFGEDETGICNSLGDKDVKLLLLARQWLQTILPFILEKRHLVDYGLLPSDWITPTTSKSRRLMAVPYVGKDRPSATSEFSHPDVLIGFTLLAYRRSGLRLSDFKALVICARDGMESEVGKPHYRRADCLRWVKWAREARARVRGFAWDGTPLVDIGKGTDKSATGTAWHEFEPSVSDAETTDGDDADDMDSIRNSLWPLELVDPRDTAQMDILWHLMRRASPSATIYYLFNVAFPAALSHTPGVLVASGQELGSPLLFHHRLGFSGTPNDLLPTEMGACQYDRGCDGHIAATLTDTDVVVGDGRLATLPAEWTVHDLLERASSLDGVYALIDCGALITGVSNLQVARELLRLLPEDAFDAVVFLDDSSDERLILERSNNGLVIPLAHSGLAPSRRFTFYDHIHTTGMDIPQPAGCIGMITLGKDTTFRDYAQSAFRLRGLGGTQRQKLSLITTTQVSHQILGDHQPRPITQQDLLLKVLARACVNSITSESSQFILLCQQNLENVWRWVAWKRMKDIPDESAKCLSILREPVDHTISTDPEADSLQLELYQKEERKLGNYSTDWLDMKSQNIARERLGELAAAVSRAPRSYGSAFLQLSGEQVEEQEQEQEEEQEQEQEQEVQQELEIETESEYATDQKYNRDKDPIAPWDLCQVCLDACATAKTFYPANQLTVSNGLLGQTAAEPLEFPMAMMVSNNFYRNTWKLRAVRRLKNVIVTFEFGPPQGIPVEPVGREVISKTVKNALELLDFDVAASLTREDVETLVSSLPRDMVDSAGISVDGIMQGQESITIKQLMDRVESEELGSPAVNLIDLDASPKRLPSEVSLEEYLAGPRLSGVVSLVEAEHIRVAMHRLRDDQAAAVEVASFSLRCPGLSARPLDASPSYKDTSRTFATTTVDQLWQFVDCERTGFTSQQLALMQTALEGVPYEARLKWWLRMRACRRRPQSQGSWQGSSIARVLISPEEARRAALKNALSLVRGGIAARGIRPSDLFMAWSEHHRDGITPQLAVTGLKGLHIPGLMDLHIQRVVQFLMNSDGVVTAKAWTEQFPDSLVASGSESSKSLTIEAATTPKIDPRQLEISDVDDRITRYKFRLVPHRHFTKIWSSSGISCAPLSVWRYSHLEDGGGWTTKRSPEIRVRINLGDLAVDSFKQPSHGLSLEVVDSVKVDNSAAPSAMTEWLNRYLPRPIAYRLIWSERRGEVPLNVWRPMPPSDEFVAVGVVFSTTPQEPSVEAVRCLPRVWLVREGVGRKLVWREDSRVLLVQERMGTVDAMKDEGGGGGTVTQYKLRKERDHRITVKGDELDEGEGRRRVSFKDKIIGAWDALLQQDYKVSMPVMTPFTAVLLVWVIAAILLSYGILIVIASGKVWAINKKYNADGQLRFPVTKNISGPVYIYYRMDWVYQNEAEYMKSISTDQLTSGASNVHPSRYAKCGLFDHMGDDKNVGALPCGLVAKSTFNDTYWFTVERANGSNEIPRIYMGTELTNDATVETVNPRDMSDDAFLWKDSEGKPYGVNDFWLLWLQPPTLCVPKTADVEFTTVRPKGREIRYGSGARDVIYVPDCSYGDTLHCNFTQTCGSDELEGYHEVPNPSGWGMESTVFRNWITTAATSTFLKLYGRIDSDFTEGDVIVVDVFDNWPAKDFGGKKSVYVTTTNWQGGNNMVVGGFLVMVGGAYFLWGVYLMLRQRWWPRTFGGVQYFSFQAQDKRKLA</sequence>
<keyword evidence="9" id="KW-0788">Thiol protease</keyword>
<evidence type="ECO:0000256" key="6">
    <source>
        <dbReference type="ARBA" id="ARBA00022692"/>
    </source>
</evidence>
<dbReference type="InterPro" id="IPR022099">
    <property type="entry name" value="DUF3638"/>
</dbReference>
<dbReference type="EMBL" id="JABANN010000331">
    <property type="protein sequence ID" value="KAF4662082.1"/>
    <property type="molecule type" value="Genomic_DNA"/>
</dbReference>
<keyword evidence="10 14" id="KW-1133">Transmembrane helix</keyword>
<evidence type="ECO:0000256" key="10">
    <source>
        <dbReference type="ARBA" id="ARBA00022989"/>
    </source>
</evidence>
<gene>
    <name evidence="17" type="ORF">FOL46_005481</name>
</gene>
<keyword evidence="12" id="KW-0175">Coiled coil</keyword>
<evidence type="ECO:0000259" key="15">
    <source>
        <dbReference type="Pfam" id="PF12340"/>
    </source>
</evidence>
<dbReference type="PANTHER" id="PTHR13367:SF28">
    <property type="entry name" value="UBIQUITIN THIOESTERASE ZRANB1"/>
    <property type="match status" value="1"/>
</dbReference>
<feature type="transmembrane region" description="Helical" evidence="14">
    <location>
        <begin position="4275"/>
        <end position="4296"/>
    </location>
</feature>
<feature type="compositionally biased region" description="Acidic residues" evidence="13">
    <location>
        <begin position="3214"/>
        <end position="3238"/>
    </location>
</feature>
<keyword evidence="5" id="KW-0645">Protease</keyword>
<evidence type="ECO:0000259" key="16">
    <source>
        <dbReference type="Pfam" id="PF12359"/>
    </source>
</evidence>
<comment type="catalytic activity">
    <reaction evidence="1">
        <text>Thiol-dependent hydrolysis of ester, thioester, amide, peptide and isopeptide bonds formed by the C-terminal Gly of ubiquitin (a 76-residue protein attached to proteins as an intracellular targeting signal).</text>
        <dbReference type="EC" id="3.4.19.12"/>
    </reaction>
</comment>
<evidence type="ECO:0000256" key="3">
    <source>
        <dbReference type="ARBA" id="ARBA00009457"/>
    </source>
</evidence>
<dbReference type="GO" id="GO:0004843">
    <property type="term" value="F:cysteine-type deubiquitinase activity"/>
    <property type="evidence" value="ECO:0007669"/>
    <property type="project" value="UniProtKB-EC"/>
</dbReference>
<comment type="subcellular location">
    <subcellularLocation>
        <location evidence="2">Membrane</location>
    </subcellularLocation>
</comment>
<evidence type="ECO:0000256" key="5">
    <source>
        <dbReference type="ARBA" id="ARBA00022670"/>
    </source>
</evidence>
<dbReference type="InterPro" id="IPR022105">
    <property type="entry name" value="DUF3645"/>
</dbReference>
<evidence type="ECO:0000256" key="7">
    <source>
        <dbReference type="ARBA" id="ARBA00022786"/>
    </source>
</evidence>
<evidence type="ECO:0000256" key="4">
    <source>
        <dbReference type="ARBA" id="ARBA00012759"/>
    </source>
</evidence>
<dbReference type="EC" id="3.4.19.12" evidence="4"/>
<dbReference type="GO" id="GO:0071947">
    <property type="term" value="P:protein deubiquitination involved in ubiquitin-dependent protein catabolic process"/>
    <property type="evidence" value="ECO:0007669"/>
    <property type="project" value="TreeGrafter"/>
</dbReference>
<comment type="caution">
    <text evidence="17">The sequence shown here is derived from an EMBL/GenBank/DDBJ whole genome shotgun (WGS) entry which is preliminary data.</text>
</comment>
<feature type="domain" description="DUF3638" evidence="15">
    <location>
        <begin position="2268"/>
        <end position="2409"/>
    </location>
</feature>
<dbReference type="SUPFAM" id="SSF52540">
    <property type="entry name" value="P-loop containing nucleoside triphosphate hydrolases"/>
    <property type="match status" value="1"/>
</dbReference>
<dbReference type="PANTHER" id="PTHR13367">
    <property type="entry name" value="UBIQUITIN THIOESTERASE"/>
    <property type="match status" value="1"/>
</dbReference>
<organism evidence="17 18">
    <name type="scientific">Perkinsus olseni</name>
    <name type="common">Perkinsus atlanticus</name>
    <dbReference type="NCBI Taxonomy" id="32597"/>
    <lineage>
        <taxon>Eukaryota</taxon>
        <taxon>Sar</taxon>
        <taxon>Alveolata</taxon>
        <taxon>Perkinsozoa</taxon>
        <taxon>Perkinsea</taxon>
        <taxon>Perkinsida</taxon>
        <taxon>Perkinsidae</taxon>
        <taxon>Perkinsus</taxon>
    </lineage>
</organism>
<protein>
    <recommendedName>
        <fullName evidence="4">ubiquitinyl hydrolase 1</fullName>
        <ecNumber evidence="4">3.4.19.12</ecNumber>
    </recommendedName>
</protein>
<feature type="region of interest" description="Disordered" evidence="13">
    <location>
        <begin position="1205"/>
        <end position="1241"/>
    </location>
</feature>